<dbReference type="Proteomes" id="UP001227162">
    <property type="component" value="Unassembled WGS sequence"/>
</dbReference>
<name>A0AAJ1X711_9RHOB</name>
<proteinExistence type="predicted"/>
<feature type="non-terminal residue" evidence="1">
    <location>
        <position position="1"/>
    </location>
</feature>
<gene>
    <name evidence="1" type="ORF">NOI20_17970</name>
</gene>
<reference evidence="1" key="2">
    <citation type="submission" date="2023-04" db="EMBL/GenBank/DDBJ databases">
        <title>'Rhodoalgimonas zhirmunskyi' gen. nov., isolated from a red alga.</title>
        <authorList>
            <person name="Nedashkovskaya O.I."/>
            <person name="Otstavnykh N.Y."/>
            <person name="Bystritskaya E.P."/>
            <person name="Balabanova L.A."/>
            <person name="Isaeva M.P."/>
        </authorList>
    </citation>
    <scope>NUCLEOTIDE SEQUENCE</scope>
    <source>
        <strain evidence="1">10Alg 79</strain>
    </source>
</reference>
<comment type="caution">
    <text evidence="1">The sequence shown here is derived from an EMBL/GenBank/DDBJ whole genome shotgun (WGS) entry which is preliminary data.</text>
</comment>
<dbReference type="RefSeq" id="WP_317627619.1">
    <property type="nucleotide sequence ID" value="NZ_JANFFA010000053.1"/>
</dbReference>
<evidence type="ECO:0000313" key="1">
    <source>
        <dbReference type="EMBL" id="MDQ2096006.1"/>
    </source>
</evidence>
<feature type="non-terminal residue" evidence="1">
    <location>
        <position position="132"/>
    </location>
</feature>
<sequence length="132" mass="12711">DESVAGSFTVSVADGVAALEVNGTVLSAAELAALSPTAPAVITTPLGTLALIGFDPATGVVDYVYTLSDDVDHSGGAVSDGFALVLTDGDGDVASGTLSIAVADDAPIAHADADEAISTPGNPSSVAIGNVV</sequence>
<organism evidence="1 2">
    <name type="scientific">Rhodalgimonas zhirmunskyi</name>
    <dbReference type="NCBI Taxonomy" id="2964767"/>
    <lineage>
        <taxon>Bacteria</taxon>
        <taxon>Pseudomonadati</taxon>
        <taxon>Pseudomonadota</taxon>
        <taxon>Alphaproteobacteria</taxon>
        <taxon>Rhodobacterales</taxon>
        <taxon>Roseobacteraceae</taxon>
        <taxon>Rhodalgimonas</taxon>
    </lineage>
</organism>
<dbReference type="EMBL" id="JANFFA010000053">
    <property type="protein sequence ID" value="MDQ2096006.1"/>
    <property type="molecule type" value="Genomic_DNA"/>
</dbReference>
<evidence type="ECO:0000313" key="2">
    <source>
        <dbReference type="Proteomes" id="UP001227162"/>
    </source>
</evidence>
<protein>
    <recommendedName>
        <fullName evidence="3">RapA2 cadherin-like domain-containing protein</fullName>
    </recommendedName>
</protein>
<dbReference type="AlphaFoldDB" id="A0AAJ1X711"/>
<keyword evidence="2" id="KW-1185">Reference proteome</keyword>
<evidence type="ECO:0008006" key="3">
    <source>
        <dbReference type="Google" id="ProtNLM"/>
    </source>
</evidence>
<accession>A0AAJ1X711</accession>
<reference evidence="1" key="1">
    <citation type="submission" date="2022-07" db="EMBL/GenBank/DDBJ databases">
        <authorList>
            <person name="Otstavnykh N."/>
            <person name="Isaeva M."/>
            <person name="Bystritskaya E."/>
        </authorList>
    </citation>
    <scope>NUCLEOTIDE SEQUENCE</scope>
    <source>
        <strain evidence="1">10Alg 79</strain>
    </source>
</reference>